<feature type="active site" evidence="4">
    <location>
        <position position="495"/>
    </location>
</feature>
<sequence>MTLEDAQNAARKAVQFDSQNQYKQALYYYNVAVKYLVELQDPVYDQKISEYQERITTIQKLVSEEEQKSHTAQPTDQSKLQKCKFLMNQAQDADEAGLKDIAVKLYTDAAELGLSVKTSDTQTKAKLTALIKLALDRAESLKGLRTVDSNDIFKTLSKLPPVPETSLDEDIDEISSTTTKVNITESNNTGKSSRPPLHRGSSAHLKVSGGSSNYTEEEKRVLLHSSHVNDHEFVPFMSIDLTEKFQYAIPFTDKDGLLALAPKQKPDFAKWCRPEELFSDPRMLKTSHVDYYSIKQTVVSDCSFVASLAVSAQYEKRFGRRLITSIIYPKNRNKEPIYNPFGSMVYNFPSIFQKKKKKLNWEYFILGKYMVKLHINGVPRKVIIDDLLPVSRYNQLLCSYSSNHGELWISLLEKAYMKVMGGYDFPGSNSNIDLHALTGWIPERWAIRPGEPDFNKDNLFNVLLTRLYKGDVLVTVATGELSDLEADRTGLVPTHAYAVLDVRRINDERLLQLKNPWSHLRWKGNYSELDGVHWTSELKEALNYDPDSASQFDNGVFWIDYDSICRFFDVFYLNWNPGLFNYTYCIHQMWNAGIGPVKDAYNIGDNPQFLLEVKKNVNGALWILLTRHITDIADFRQNQEYITVLVYRNDGKRVYYPHDPPPYIDGVRINSPHYLCKIKLDPQSDTRYTLVISQYEKTHTIYYTLRAYGSCEFSLKKIPNFYKYEEELIGQWKDITAGGCSNHPTYQNNPRYQLILENSSNNNYLLIILKGPKQYQIGFDILTVVLNDSEAPTAFKMKSSGPFRSGFVYLELEDVPAGTYHIIPSTYIPGQEGHFFLICKSYCKLQLQHII</sequence>
<dbReference type="SUPFAM" id="SSF116846">
    <property type="entry name" value="MIT domain"/>
    <property type="match status" value="2"/>
</dbReference>
<dbReference type="Proteomes" id="UP000655588">
    <property type="component" value="Unassembled WGS sequence"/>
</dbReference>
<dbReference type="InterPro" id="IPR036181">
    <property type="entry name" value="MIT_dom_sf"/>
</dbReference>
<reference evidence="7" key="1">
    <citation type="submission" date="2019-11" db="EMBL/GenBank/DDBJ databases">
        <title>The nuclear and mitochondrial genomes of Frieseomelitta varia - a highly eusocial stingless bee (Meliponini) with a permanently sterile worker caste.</title>
        <authorList>
            <person name="Freitas F.C.P."/>
            <person name="Lourenco A.P."/>
            <person name="Nunes F.M.F."/>
            <person name="Paschoal A.R."/>
            <person name="Abreu F.C.P."/>
            <person name="Barbin F.O."/>
            <person name="Bataglia L."/>
            <person name="Cardoso-Junior C.A.M."/>
            <person name="Cervoni M.S."/>
            <person name="Silva S.R."/>
            <person name="Dalarmi F."/>
            <person name="Del Lama M.A."/>
            <person name="Depintor T.S."/>
            <person name="Ferreira K.M."/>
            <person name="Goria P.S."/>
            <person name="Jaskot M.C."/>
            <person name="Lago D.C."/>
            <person name="Luna-Lucena D."/>
            <person name="Moda L.M."/>
            <person name="Nascimento L."/>
            <person name="Pedrino M."/>
            <person name="Rabico F.O."/>
            <person name="Sanches F.C."/>
            <person name="Santos D.E."/>
            <person name="Santos C.G."/>
            <person name="Vieira J."/>
            <person name="Lopes T.F."/>
            <person name="Barchuk A.R."/>
            <person name="Hartfelder K."/>
            <person name="Simoes Z.L.P."/>
            <person name="Bitondi M.M.G."/>
            <person name="Pinheiro D.G."/>
        </authorList>
    </citation>
    <scope>NUCLEOTIDE SEQUENCE</scope>
    <source>
        <strain evidence="7">USP_RPSP 00005682</strain>
        <tissue evidence="7">Whole individual</tissue>
    </source>
</reference>
<dbReference type="PANTHER" id="PTHR46143:SF1">
    <property type="entry name" value="CALPAIN-7"/>
    <property type="match status" value="1"/>
</dbReference>
<organism evidence="7 8">
    <name type="scientific">Frieseomelitta varia</name>
    <dbReference type="NCBI Taxonomy" id="561572"/>
    <lineage>
        <taxon>Eukaryota</taxon>
        <taxon>Metazoa</taxon>
        <taxon>Ecdysozoa</taxon>
        <taxon>Arthropoda</taxon>
        <taxon>Hexapoda</taxon>
        <taxon>Insecta</taxon>
        <taxon>Pterygota</taxon>
        <taxon>Neoptera</taxon>
        <taxon>Endopterygota</taxon>
        <taxon>Hymenoptera</taxon>
        <taxon>Apocrita</taxon>
        <taxon>Aculeata</taxon>
        <taxon>Apoidea</taxon>
        <taxon>Anthophila</taxon>
        <taxon>Apidae</taxon>
        <taxon>Frieseomelitta</taxon>
    </lineage>
</organism>
<protein>
    <recommendedName>
        <fullName evidence="6">Calpain catalytic domain-containing protein</fullName>
    </recommendedName>
</protein>
<dbReference type="EMBL" id="WNWW01000163">
    <property type="protein sequence ID" value="KAF3429463.1"/>
    <property type="molecule type" value="Genomic_DNA"/>
</dbReference>
<dbReference type="InterPro" id="IPR022683">
    <property type="entry name" value="Calpain_III"/>
</dbReference>
<evidence type="ECO:0000256" key="4">
    <source>
        <dbReference type="PROSITE-ProRule" id="PRU00239"/>
    </source>
</evidence>
<dbReference type="InterPro" id="IPR007330">
    <property type="entry name" value="MIT_dom"/>
</dbReference>
<evidence type="ECO:0000256" key="1">
    <source>
        <dbReference type="ARBA" id="ARBA00022670"/>
    </source>
</evidence>
<evidence type="ECO:0000256" key="5">
    <source>
        <dbReference type="SAM" id="MobiDB-lite"/>
    </source>
</evidence>
<dbReference type="Pfam" id="PF01067">
    <property type="entry name" value="Calpain_III"/>
    <property type="match status" value="1"/>
</dbReference>
<evidence type="ECO:0000313" key="7">
    <source>
        <dbReference type="EMBL" id="KAF3429463.1"/>
    </source>
</evidence>
<keyword evidence="1 4" id="KW-0645">Protease</keyword>
<dbReference type="SUPFAM" id="SSF49758">
    <property type="entry name" value="Calpain large subunit, middle domain (domain III)"/>
    <property type="match status" value="2"/>
</dbReference>
<comment type="caution">
    <text evidence="7">The sequence shown here is derived from an EMBL/GenBank/DDBJ whole genome shotgun (WGS) entry which is preliminary data.</text>
</comment>
<keyword evidence="8" id="KW-1185">Reference proteome</keyword>
<keyword evidence="3 4" id="KW-0788">Thiol protease</keyword>
<dbReference type="InterPro" id="IPR001300">
    <property type="entry name" value="Peptidase_C2_calpain_cat"/>
</dbReference>
<name>A0A833WEK9_9HYME</name>
<proteinExistence type="predicted"/>
<feature type="region of interest" description="Disordered" evidence="5">
    <location>
        <begin position="184"/>
        <end position="213"/>
    </location>
</feature>
<dbReference type="AlphaFoldDB" id="A0A833WEK9"/>
<feature type="active site" evidence="4">
    <location>
        <position position="515"/>
    </location>
</feature>
<accession>A0A833WEK9</accession>
<dbReference type="PROSITE" id="PS50203">
    <property type="entry name" value="CALPAIN_CAT"/>
    <property type="match status" value="1"/>
</dbReference>
<dbReference type="InterPro" id="IPR022682">
    <property type="entry name" value="Calpain_domain_III"/>
</dbReference>
<dbReference type="PANTHER" id="PTHR46143">
    <property type="entry name" value="CALPAIN-7"/>
    <property type="match status" value="1"/>
</dbReference>
<keyword evidence="2 4" id="KW-0378">Hydrolase</keyword>
<dbReference type="CDD" id="cd00044">
    <property type="entry name" value="CysPc"/>
    <property type="match status" value="1"/>
</dbReference>
<dbReference type="GO" id="GO:0006508">
    <property type="term" value="P:proteolysis"/>
    <property type="evidence" value="ECO:0007669"/>
    <property type="project" value="UniProtKB-KW"/>
</dbReference>
<dbReference type="InterPro" id="IPR036213">
    <property type="entry name" value="Calpain_III_sf"/>
</dbReference>
<evidence type="ECO:0000256" key="2">
    <source>
        <dbReference type="ARBA" id="ARBA00022801"/>
    </source>
</evidence>
<feature type="domain" description="Calpain catalytic" evidence="6">
    <location>
        <begin position="250"/>
        <end position="577"/>
    </location>
</feature>
<feature type="active site" evidence="4">
    <location>
        <position position="302"/>
    </location>
</feature>
<dbReference type="SMART" id="SM00745">
    <property type="entry name" value="MIT"/>
    <property type="match status" value="2"/>
</dbReference>
<dbReference type="Gene3D" id="3.90.70.10">
    <property type="entry name" value="Cysteine proteinases"/>
    <property type="match status" value="1"/>
</dbReference>
<gene>
    <name evidence="7" type="ORF">E2986_03850</name>
</gene>
<evidence type="ECO:0000256" key="3">
    <source>
        <dbReference type="ARBA" id="ARBA00022807"/>
    </source>
</evidence>
<dbReference type="SMART" id="SM00720">
    <property type="entry name" value="calpain_III"/>
    <property type="match status" value="1"/>
</dbReference>
<dbReference type="InterPro" id="IPR051297">
    <property type="entry name" value="PalB/RIM13"/>
</dbReference>
<evidence type="ECO:0000313" key="8">
    <source>
        <dbReference type="Proteomes" id="UP000655588"/>
    </source>
</evidence>
<dbReference type="InterPro" id="IPR038765">
    <property type="entry name" value="Papain-like_cys_pep_sf"/>
</dbReference>
<dbReference type="SUPFAM" id="SSF54001">
    <property type="entry name" value="Cysteine proteinases"/>
    <property type="match status" value="1"/>
</dbReference>
<dbReference type="Pfam" id="PF00648">
    <property type="entry name" value="Peptidase_C2"/>
    <property type="match status" value="1"/>
</dbReference>
<dbReference type="Gene3D" id="1.20.58.80">
    <property type="entry name" value="Phosphotransferase system, lactose/cellobiose-type IIA subunit"/>
    <property type="match status" value="2"/>
</dbReference>
<dbReference type="GO" id="GO:0004198">
    <property type="term" value="F:calcium-dependent cysteine-type endopeptidase activity"/>
    <property type="evidence" value="ECO:0007669"/>
    <property type="project" value="InterPro"/>
</dbReference>
<dbReference type="Gene3D" id="2.60.120.380">
    <property type="match status" value="2"/>
</dbReference>
<evidence type="ECO:0000259" key="6">
    <source>
        <dbReference type="PROSITE" id="PS50203"/>
    </source>
</evidence>
<dbReference type="SMART" id="SM00230">
    <property type="entry name" value="CysPc"/>
    <property type="match status" value="1"/>
</dbReference>